<dbReference type="Pfam" id="PF13489">
    <property type="entry name" value="Methyltransf_23"/>
    <property type="match status" value="1"/>
</dbReference>
<dbReference type="Proteomes" id="UP001251528">
    <property type="component" value="Unassembled WGS sequence"/>
</dbReference>
<evidence type="ECO:0000313" key="2">
    <source>
        <dbReference type="EMBL" id="KAK2595065.1"/>
    </source>
</evidence>
<organism evidence="2 3">
    <name type="scientific">Conoideocrella luteorostrata</name>
    <dbReference type="NCBI Taxonomy" id="1105319"/>
    <lineage>
        <taxon>Eukaryota</taxon>
        <taxon>Fungi</taxon>
        <taxon>Dikarya</taxon>
        <taxon>Ascomycota</taxon>
        <taxon>Pezizomycotina</taxon>
        <taxon>Sordariomycetes</taxon>
        <taxon>Hypocreomycetidae</taxon>
        <taxon>Hypocreales</taxon>
        <taxon>Clavicipitaceae</taxon>
        <taxon>Conoideocrella</taxon>
    </lineage>
</organism>
<comment type="caution">
    <text evidence="2">The sequence shown here is derived from an EMBL/GenBank/DDBJ whole genome shotgun (WGS) entry which is preliminary data.</text>
</comment>
<feature type="compositionally biased region" description="Basic residues" evidence="1">
    <location>
        <begin position="1"/>
        <end position="14"/>
    </location>
</feature>
<dbReference type="SUPFAM" id="SSF53335">
    <property type="entry name" value="S-adenosyl-L-methionine-dependent methyltransferases"/>
    <property type="match status" value="1"/>
</dbReference>
<dbReference type="Gene3D" id="3.40.50.150">
    <property type="entry name" value="Vaccinia Virus protein VP39"/>
    <property type="match status" value="1"/>
</dbReference>
<accession>A0AAJ0FZN0</accession>
<evidence type="ECO:0008006" key="4">
    <source>
        <dbReference type="Google" id="ProtNLM"/>
    </source>
</evidence>
<sequence>MPHHIHHHGHHHHRPGSDNKSLGQRNKEHFDEVASTAFQTPWIAKIAAQVTEELQKNYAWIEEGRSNTRNDTKLLDYACGNGIVSRALAPYVKTCRGIDISSEMVSQYQKVVEEENMQDRLRAVQGDLLDMAATPSPELASQEYKDFDFAVMSLALHHVEDVEAMIAGLAERLGDGGVLVIVDWVAESESGLGLPLSAMEDNPVRHTVHHMGFTERELRAAFEKAGLESWGWKRFGKESDIPSELGGSQQGFLARGTKKVEREL</sequence>
<keyword evidence="3" id="KW-1185">Reference proteome</keyword>
<proteinExistence type="predicted"/>
<dbReference type="CDD" id="cd02440">
    <property type="entry name" value="AdoMet_MTases"/>
    <property type="match status" value="1"/>
</dbReference>
<gene>
    <name evidence="2" type="ORF">QQS21_007255</name>
</gene>
<feature type="region of interest" description="Disordered" evidence="1">
    <location>
        <begin position="1"/>
        <end position="24"/>
    </location>
</feature>
<dbReference type="EMBL" id="JASWJB010000145">
    <property type="protein sequence ID" value="KAK2595065.1"/>
    <property type="molecule type" value="Genomic_DNA"/>
</dbReference>
<evidence type="ECO:0000256" key="1">
    <source>
        <dbReference type="SAM" id="MobiDB-lite"/>
    </source>
</evidence>
<dbReference type="PANTHER" id="PTHR43861">
    <property type="entry name" value="TRANS-ACONITATE 2-METHYLTRANSFERASE-RELATED"/>
    <property type="match status" value="1"/>
</dbReference>
<dbReference type="InterPro" id="IPR029063">
    <property type="entry name" value="SAM-dependent_MTases_sf"/>
</dbReference>
<name>A0AAJ0FZN0_9HYPO</name>
<dbReference type="AlphaFoldDB" id="A0AAJ0FZN0"/>
<reference evidence="2" key="1">
    <citation type="submission" date="2023-06" db="EMBL/GenBank/DDBJ databases">
        <title>Conoideocrella luteorostrata (Hypocreales: Clavicipitaceae), a potential biocontrol fungus for elongate hemlock scale in United States Christmas tree production areas.</title>
        <authorList>
            <person name="Barrett H."/>
            <person name="Lovett B."/>
            <person name="Macias A.M."/>
            <person name="Stajich J.E."/>
            <person name="Kasson M.T."/>
        </authorList>
    </citation>
    <scope>NUCLEOTIDE SEQUENCE</scope>
    <source>
        <strain evidence="2">ARSEF 14590</strain>
    </source>
</reference>
<evidence type="ECO:0000313" key="3">
    <source>
        <dbReference type="Proteomes" id="UP001251528"/>
    </source>
</evidence>
<protein>
    <recommendedName>
        <fullName evidence="4">S-adenosyl-L-methionine-dependent methyltransferase</fullName>
    </recommendedName>
</protein>
<feature type="region of interest" description="Disordered" evidence="1">
    <location>
        <begin position="242"/>
        <end position="264"/>
    </location>
</feature>